<dbReference type="InterPro" id="IPR050706">
    <property type="entry name" value="Cyclic-di-GMP_PDE-like"/>
</dbReference>
<comment type="caution">
    <text evidence="3">The sequence shown here is derived from an EMBL/GenBank/DDBJ whole genome shotgun (WGS) entry which is preliminary data.</text>
</comment>
<gene>
    <name evidence="3" type="ORF">VHP8226_01152</name>
</gene>
<dbReference type="Gene3D" id="3.30.450.20">
    <property type="entry name" value="PAS domain"/>
    <property type="match status" value="1"/>
</dbReference>
<feature type="coiled-coil region" evidence="1">
    <location>
        <begin position="384"/>
        <end position="411"/>
    </location>
</feature>
<dbReference type="Gene3D" id="3.20.20.450">
    <property type="entry name" value="EAL domain"/>
    <property type="match status" value="1"/>
</dbReference>
<dbReference type="Proteomes" id="UP000838160">
    <property type="component" value="Unassembled WGS sequence"/>
</dbReference>
<keyword evidence="4" id="KW-1185">Reference proteome</keyword>
<dbReference type="SUPFAM" id="SSF55785">
    <property type="entry name" value="PYP-like sensor domain (PAS domain)"/>
    <property type="match status" value="1"/>
</dbReference>
<name>A0ABN8DET0_9VIBR</name>
<accession>A0ABN8DET0</accession>
<proteinExistence type="predicted"/>
<dbReference type="PANTHER" id="PTHR33121">
    <property type="entry name" value="CYCLIC DI-GMP PHOSPHODIESTERASE PDEF"/>
    <property type="match status" value="1"/>
</dbReference>
<dbReference type="InterPro" id="IPR035965">
    <property type="entry name" value="PAS-like_dom_sf"/>
</dbReference>
<dbReference type="RefSeq" id="WP_237484142.1">
    <property type="nucleotide sequence ID" value="NZ_CAKLCM010000002.1"/>
</dbReference>
<sequence>MARPHQAETQKVFWSESLADITSVITTGEFWQRYISVDERISNIQPPSIKSINHILSQIRDVQFSGAPSALPIALETTDGELLVAKFEICLILDNVVKGSLKLLSRSHTRINLITMIEHLLDDPVRGVMVTDYNHNVLFVNTALCLKHDLTAASLLGSNITDIDLFQQDRAHIEAFKNVIAQSQKWHGAMITSSYQQQAMLETVTVKKIELQQQGCVYLYAFFGDSEIKRHQKAKSLYLSTDHVLDEATFRKKARHLAKQGGKHIVISFRPSFYSELEQESRDKVLNALSAFHDKNSFGYLGRNTFAVLIHIRSDDIEDLKTINTCTLKFFKGLKKYLDDHIINDIEDGQIGVALSGFNATNMDEVISQSAQAMFLHDKSKARINFYDDKLVRANIRRKRLEQLLIDALRRRAIDINFQPIVDTKSNQIIKLEALCRFRFEDFQYSVQEVIYLAEDLKVIARLDTMVAERAIEEFLQLIEATGNDTLSLSLNCSIADAKRAQCHLSEVYDLINRSAVDNSRVTIEITESAYFENNINNSNLIKKIRSAGIKIAVDDFGTGSSSFSYFSDFHFDELKIDKKFISNIHQVKQKYFAVNMLRQLSHDLNIKVVAEGVECQSELDTLKEMSVDYIQGFFFYKPMPVEQITQLLQELANGYKS</sequence>
<evidence type="ECO:0000313" key="4">
    <source>
        <dbReference type="Proteomes" id="UP000838160"/>
    </source>
</evidence>
<evidence type="ECO:0000313" key="3">
    <source>
        <dbReference type="EMBL" id="CAH0525624.1"/>
    </source>
</evidence>
<dbReference type="PROSITE" id="PS50883">
    <property type="entry name" value="EAL"/>
    <property type="match status" value="1"/>
</dbReference>
<dbReference type="EMBL" id="CAKLCM010000002">
    <property type="protein sequence ID" value="CAH0525624.1"/>
    <property type="molecule type" value="Genomic_DNA"/>
</dbReference>
<dbReference type="InterPro" id="IPR001633">
    <property type="entry name" value="EAL_dom"/>
</dbReference>
<keyword evidence="1" id="KW-0175">Coiled coil</keyword>
<organism evidence="3 4">
    <name type="scientific">Vibrio hippocampi</name>
    <dbReference type="NCBI Taxonomy" id="654686"/>
    <lineage>
        <taxon>Bacteria</taxon>
        <taxon>Pseudomonadati</taxon>
        <taxon>Pseudomonadota</taxon>
        <taxon>Gammaproteobacteria</taxon>
        <taxon>Vibrionales</taxon>
        <taxon>Vibrionaceae</taxon>
        <taxon>Vibrio</taxon>
    </lineage>
</organism>
<feature type="domain" description="EAL" evidence="2">
    <location>
        <begin position="398"/>
        <end position="653"/>
    </location>
</feature>
<reference evidence="3" key="1">
    <citation type="submission" date="2021-12" db="EMBL/GenBank/DDBJ databases">
        <authorList>
            <person name="Rodrigo-Torres L."/>
            <person name="Arahal R. D."/>
            <person name="Lucena T."/>
        </authorList>
    </citation>
    <scope>NUCLEOTIDE SEQUENCE</scope>
    <source>
        <strain evidence="3">CECT 8226</strain>
    </source>
</reference>
<dbReference type="Pfam" id="PF00563">
    <property type="entry name" value="EAL"/>
    <property type="match status" value="1"/>
</dbReference>
<dbReference type="PANTHER" id="PTHR33121:SF79">
    <property type="entry name" value="CYCLIC DI-GMP PHOSPHODIESTERASE PDED-RELATED"/>
    <property type="match status" value="1"/>
</dbReference>
<dbReference type="InterPro" id="IPR035919">
    <property type="entry name" value="EAL_sf"/>
</dbReference>
<dbReference type="SUPFAM" id="SSF141868">
    <property type="entry name" value="EAL domain-like"/>
    <property type="match status" value="1"/>
</dbReference>
<evidence type="ECO:0000259" key="2">
    <source>
        <dbReference type="PROSITE" id="PS50883"/>
    </source>
</evidence>
<evidence type="ECO:0000256" key="1">
    <source>
        <dbReference type="SAM" id="Coils"/>
    </source>
</evidence>
<protein>
    <recommendedName>
        <fullName evidence="2">EAL domain-containing protein</fullName>
    </recommendedName>
</protein>
<dbReference type="CDD" id="cd01948">
    <property type="entry name" value="EAL"/>
    <property type="match status" value="1"/>
</dbReference>
<dbReference type="SMART" id="SM00052">
    <property type="entry name" value="EAL"/>
    <property type="match status" value="1"/>
</dbReference>